<evidence type="ECO:0000313" key="2">
    <source>
        <dbReference type="EMBL" id="KAH3699432.1"/>
    </source>
</evidence>
<keyword evidence="3" id="KW-1185">Reference proteome</keyword>
<protein>
    <submittedName>
        <fullName evidence="2">Uncharacterized protein</fullName>
    </submittedName>
</protein>
<comment type="caution">
    <text evidence="2">The sequence shown here is derived from an EMBL/GenBank/DDBJ whole genome shotgun (WGS) entry which is preliminary data.</text>
</comment>
<dbReference type="AlphaFoldDB" id="A0A9D3YF89"/>
<feature type="region of interest" description="Disordered" evidence="1">
    <location>
        <begin position="172"/>
        <end position="192"/>
    </location>
</feature>
<name>A0A9D3YF89_DREPO</name>
<reference evidence="2" key="1">
    <citation type="journal article" date="2019" name="bioRxiv">
        <title>The Genome of the Zebra Mussel, Dreissena polymorpha: A Resource for Invasive Species Research.</title>
        <authorList>
            <person name="McCartney M.A."/>
            <person name="Auch B."/>
            <person name="Kono T."/>
            <person name="Mallez S."/>
            <person name="Zhang Y."/>
            <person name="Obille A."/>
            <person name="Becker A."/>
            <person name="Abrahante J.E."/>
            <person name="Garbe J."/>
            <person name="Badalamenti J.P."/>
            <person name="Herman A."/>
            <person name="Mangelson H."/>
            <person name="Liachko I."/>
            <person name="Sullivan S."/>
            <person name="Sone E.D."/>
            <person name="Koren S."/>
            <person name="Silverstein K.A.T."/>
            <person name="Beckman K.B."/>
            <person name="Gohl D.M."/>
        </authorList>
    </citation>
    <scope>NUCLEOTIDE SEQUENCE</scope>
    <source>
        <strain evidence="2">Duluth1</strain>
        <tissue evidence="2">Whole animal</tissue>
    </source>
</reference>
<feature type="compositionally biased region" description="Basic and acidic residues" evidence="1">
    <location>
        <begin position="264"/>
        <end position="274"/>
    </location>
</feature>
<sequence>MEEQTKSGHGWNDRTRYQCLRCYHVTGEKRVGPRYRIMDHFLRQHLSLDQVPFHCKLCLFRCYQFEDLQRHANNFPRHRMLLREKGVEGDVAPVAEDTLSRAVEITFPDGLDFLDNMIEAHPCTPGPYTPETSAARLETPRPKASTPSLVHHAAPSPAILDSLPTIEECRQLKGNKSDASSSSSSSFSSNTSCEVCRQIMKEMESIKGMLQGIKGQLETQGTTNQQLAMTMVNLAGAITSMRAQPVQMPHAVPVTQPTMQTEAPQRRVEEGIRERGRHQDHKENRRPQWHKKNSNHYHRRDRSPLHRK</sequence>
<feature type="region of interest" description="Disordered" evidence="1">
    <location>
        <begin position="253"/>
        <end position="308"/>
    </location>
</feature>
<organism evidence="2 3">
    <name type="scientific">Dreissena polymorpha</name>
    <name type="common">Zebra mussel</name>
    <name type="synonym">Mytilus polymorpha</name>
    <dbReference type="NCBI Taxonomy" id="45954"/>
    <lineage>
        <taxon>Eukaryota</taxon>
        <taxon>Metazoa</taxon>
        <taxon>Spiralia</taxon>
        <taxon>Lophotrochozoa</taxon>
        <taxon>Mollusca</taxon>
        <taxon>Bivalvia</taxon>
        <taxon>Autobranchia</taxon>
        <taxon>Heteroconchia</taxon>
        <taxon>Euheterodonta</taxon>
        <taxon>Imparidentia</taxon>
        <taxon>Neoheterodontei</taxon>
        <taxon>Myida</taxon>
        <taxon>Dreissenoidea</taxon>
        <taxon>Dreissenidae</taxon>
        <taxon>Dreissena</taxon>
    </lineage>
</organism>
<reference evidence="2" key="2">
    <citation type="submission" date="2020-11" db="EMBL/GenBank/DDBJ databases">
        <authorList>
            <person name="McCartney M.A."/>
            <person name="Auch B."/>
            <person name="Kono T."/>
            <person name="Mallez S."/>
            <person name="Becker A."/>
            <person name="Gohl D.M."/>
            <person name="Silverstein K.A.T."/>
            <person name="Koren S."/>
            <person name="Bechman K.B."/>
            <person name="Herman A."/>
            <person name="Abrahante J.E."/>
            <person name="Garbe J."/>
        </authorList>
    </citation>
    <scope>NUCLEOTIDE SEQUENCE</scope>
    <source>
        <strain evidence="2">Duluth1</strain>
        <tissue evidence="2">Whole animal</tissue>
    </source>
</reference>
<accession>A0A9D3YF89</accession>
<evidence type="ECO:0000256" key="1">
    <source>
        <dbReference type="SAM" id="MobiDB-lite"/>
    </source>
</evidence>
<evidence type="ECO:0000313" key="3">
    <source>
        <dbReference type="Proteomes" id="UP000828390"/>
    </source>
</evidence>
<feature type="compositionally biased region" description="Basic residues" evidence="1">
    <location>
        <begin position="287"/>
        <end position="308"/>
    </location>
</feature>
<gene>
    <name evidence="2" type="ORF">DPMN_074387</name>
</gene>
<feature type="compositionally biased region" description="Low complexity" evidence="1">
    <location>
        <begin position="177"/>
        <end position="192"/>
    </location>
</feature>
<dbReference type="Proteomes" id="UP000828390">
    <property type="component" value="Unassembled WGS sequence"/>
</dbReference>
<proteinExistence type="predicted"/>
<dbReference type="EMBL" id="JAIWYP010000015">
    <property type="protein sequence ID" value="KAH3699432.1"/>
    <property type="molecule type" value="Genomic_DNA"/>
</dbReference>